<evidence type="ECO:0000256" key="1">
    <source>
        <dbReference type="SAM" id="MobiDB-lite"/>
    </source>
</evidence>
<name>A0A8S9PDS6_BRACR</name>
<evidence type="ECO:0000313" key="3">
    <source>
        <dbReference type="EMBL" id="KAF3515208.1"/>
    </source>
</evidence>
<feature type="region of interest" description="Disordered" evidence="1">
    <location>
        <begin position="133"/>
        <end position="172"/>
    </location>
</feature>
<sequence length="211" mass="24126">MWICCSDHDVSRCLSEHGGTLLMSCRSWAEPVSRVVDVLQGAYIFIWLILIAGISLSWACRRRRSSRYGTLPWRLWNCQLCSRTSQTPFFRSYVLEYFLFLSDLGRYPLVQTGNLIKGRFPFILRQDKSLGLEAGGWRQGPRPGGRDPDPRAGTQTRGQGPRPWGSNPGPGGRNLEAGRWRLRELHRSLKFLIEFGVGRLPVAWAIKLYCR</sequence>
<keyword evidence="2" id="KW-1133">Transmembrane helix</keyword>
<dbReference type="EMBL" id="QGKX02001521">
    <property type="protein sequence ID" value="KAF3515208.1"/>
    <property type="molecule type" value="Genomic_DNA"/>
</dbReference>
<feature type="transmembrane region" description="Helical" evidence="2">
    <location>
        <begin position="41"/>
        <end position="60"/>
    </location>
</feature>
<reference evidence="3" key="1">
    <citation type="submission" date="2019-12" db="EMBL/GenBank/DDBJ databases">
        <title>Genome sequencing and annotation of Brassica cretica.</title>
        <authorList>
            <person name="Studholme D.J."/>
            <person name="Sarris P."/>
        </authorList>
    </citation>
    <scope>NUCLEOTIDE SEQUENCE</scope>
    <source>
        <strain evidence="3">PFS-109/04</strain>
        <tissue evidence="3">Leaf</tissue>
    </source>
</reference>
<dbReference type="Proteomes" id="UP000712600">
    <property type="component" value="Unassembled WGS sequence"/>
</dbReference>
<comment type="caution">
    <text evidence="3">The sequence shown here is derived from an EMBL/GenBank/DDBJ whole genome shotgun (WGS) entry which is preliminary data.</text>
</comment>
<dbReference type="AlphaFoldDB" id="A0A8S9PDS6"/>
<evidence type="ECO:0000313" key="4">
    <source>
        <dbReference type="Proteomes" id="UP000712600"/>
    </source>
</evidence>
<accession>A0A8S9PDS6</accession>
<organism evidence="3 4">
    <name type="scientific">Brassica cretica</name>
    <name type="common">Mustard</name>
    <dbReference type="NCBI Taxonomy" id="69181"/>
    <lineage>
        <taxon>Eukaryota</taxon>
        <taxon>Viridiplantae</taxon>
        <taxon>Streptophyta</taxon>
        <taxon>Embryophyta</taxon>
        <taxon>Tracheophyta</taxon>
        <taxon>Spermatophyta</taxon>
        <taxon>Magnoliopsida</taxon>
        <taxon>eudicotyledons</taxon>
        <taxon>Gunneridae</taxon>
        <taxon>Pentapetalae</taxon>
        <taxon>rosids</taxon>
        <taxon>malvids</taxon>
        <taxon>Brassicales</taxon>
        <taxon>Brassicaceae</taxon>
        <taxon>Brassiceae</taxon>
        <taxon>Brassica</taxon>
    </lineage>
</organism>
<gene>
    <name evidence="3" type="ORF">F2Q69_00007462</name>
</gene>
<proteinExistence type="predicted"/>
<evidence type="ECO:0000256" key="2">
    <source>
        <dbReference type="SAM" id="Phobius"/>
    </source>
</evidence>
<keyword evidence="2" id="KW-0472">Membrane</keyword>
<keyword evidence="2" id="KW-0812">Transmembrane</keyword>
<protein>
    <submittedName>
        <fullName evidence="3">Uncharacterized protein</fullName>
    </submittedName>
</protein>